<sequence length="230" mass="26931">MYLFGKTNGQEMFDFIQNHKVTFSDNKFKSIYSTLFNRDIEVDIDFVKIKENVFDNYKLVTQQAANFLKEVGCNEKQVNLFTNNCTKFVELAQTLVHDYFYHTRQPLDPALLENKHLHTILKEMGDGYDNMRVVFRDADKKDQWSYDHGLLILPSKAMLIHHNTSVDLINNLGGGYEISTIVKDKAFFDNIRTEHMSYEPDNRLYQSMKKEIDNSPVETSRLRVKSIKIP</sequence>
<organism evidence="1 2">
    <name type="scientific">Pseudomonas putida</name>
    <name type="common">Arthrobacter siderocapsulatus</name>
    <dbReference type="NCBI Taxonomy" id="303"/>
    <lineage>
        <taxon>Bacteria</taxon>
        <taxon>Pseudomonadati</taxon>
        <taxon>Pseudomonadota</taxon>
        <taxon>Gammaproteobacteria</taxon>
        <taxon>Pseudomonadales</taxon>
        <taxon>Pseudomonadaceae</taxon>
        <taxon>Pseudomonas</taxon>
    </lineage>
</organism>
<dbReference type="AlphaFoldDB" id="A0AAD0L4M7"/>
<gene>
    <name evidence="1" type="ORF">C1S65_09215</name>
</gene>
<accession>A0AAD0L4M7</accession>
<dbReference type="Proteomes" id="UP000251617">
    <property type="component" value="Chromosome"/>
</dbReference>
<protein>
    <submittedName>
        <fullName evidence="1">Uncharacterized protein</fullName>
    </submittedName>
</protein>
<evidence type="ECO:0000313" key="1">
    <source>
        <dbReference type="EMBL" id="AXA24282.1"/>
    </source>
</evidence>
<proteinExistence type="predicted"/>
<reference evidence="1 2" key="1">
    <citation type="submission" date="2018-06" db="EMBL/GenBank/DDBJ databases">
        <title>The genome of Pseudomonas putida NX-1, a lignin degrader.</title>
        <authorList>
            <person name="Xu Z."/>
        </authorList>
    </citation>
    <scope>NUCLEOTIDE SEQUENCE [LARGE SCALE GENOMIC DNA]</scope>
    <source>
        <strain evidence="1 2">NX-1</strain>
    </source>
</reference>
<dbReference type="EMBL" id="CP030750">
    <property type="protein sequence ID" value="AXA24282.1"/>
    <property type="molecule type" value="Genomic_DNA"/>
</dbReference>
<evidence type="ECO:0000313" key="2">
    <source>
        <dbReference type="Proteomes" id="UP000251617"/>
    </source>
</evidence>
<name>A0AAD0L4M7_PSEPU</name>